<dbReference type="PANTHER" id="PTHR24421">
    <property type="entry name" value="NITRATE/NITRITE SENSOR PROTEIN NARX-RELATED"/>
    <property type="match status" value="1"/>
</dbReference>
<protein>
    <submittedName>
        <fullName evidence="7">Sensor histidine kinase</fullName>
    </submittedName>
</protein>
<dbReference type="Gene3D" id="3.30.565.10">
    <property type="entry name" value="Histidine kinase-like ATPase, C-terminal domain"/>
    <property type="match status" value="1"/>
</dbReference>
<evidence type="ECO:0000256" key="1">
    <source>
        <dbReference type="ARBA" id="ARBA00022679"/>
    </source>
</evidence>
<keyword evidence="1" id="KW-0808">Transferase</keyword>
<feature type="domain" description="Histidine kinase/HSP90-like ATPase" evidence="6">
    <location>
        <begin position="320"/>
        <end position="437"/>
    </location>
</feature>
<name>A0ABW6SRP5_9ACTN</name>
<gene>
    <name evidence="7" type="ORF">ACFYXI_15100</name>
</gene>
<reference evidence="7 8" key="1">
    <citation type="submission" date="2024-10" db="EMBL/GenBank/DDBJ databases">
        <title>The Natural Products Discovery Center: Release of the First 8490 Sequenced Strains for Exploring Actinobacteria Biosynthetic Diversity.</title>
        <authorList>
            <person name="Kalkreuter E."/>
            <person name="Kautsar S.A."/>
            <person name="Yang D."/>
            <person name="Bader C.D."/>
            <person name="Teijaro C.N."/>
            <person name="Fluegel L."/>
            <person name="Davis C.M."/>
            <person name="Simpson J.R."/>
            <person name="Lauterbach L."/>
            <person name="Steele A.D."/>
            <person name="Gui C."/>
            <person name="Meng S."/>
            <person name="Li G."/>
            <person name="Viehrig K."/>
            <person name="Ye F."/>
            <person name="Su P."/>
            <person name="Kiefer A.F."/>
            <person name="Nichols A."/>
            <person name="Cepeda A.J."/>
            <person name="Yan W."/>
            <person name="Fan B."/>
            <person name="Jiang Y."/>
            <person name="Adhikari A."/>
            <person name="Zheng C.-J."/>
            <person name="Schuster L."/>
            <person name="Cowan T.M."/>
            <person name="Smanski M.J."/>
            <person name="Chevrette M.G."/>
            <person name="De Carvalho L.P.S."/>
            <person name="Shen B."/>
        </authorList>
    </citation>
    <scope>NUCLEOTIDE SEQUENCE [LARGE SCALE GENOMIC DNA]</scope>
    <source>
        <strain evidence="7 8">NPDC002173</strain>
    </source>
</reference>
<comment type="caution">
    <text evidence="7">The sequence shown here is derived from an EMBL/GenBank/DDBJ whole genome shotgun (WGS) entry which is preliminary data.</text>
</comment>
<keyword evidence="2 7" id="KW-0418">Kinase</keyword>
<feature type="transmembrane region" description="Helical" evidence="5">
    <location>
        <begin position="135"/>
        <end position="154"/>
    </location>
</feature>
<feature type="transmembrane region" description="Helical" evidence="5">
    <location>
        <begin position="37"/>
        <end position="54"/>
    </location>
</feature>
<proteinExistence type="predicted"/>
<dbReference type="InterPro" id="IPR011712">
    <property type="entry name" value="Sig_transdc_His_kin_sub3_dim/P"/>
</dbReference>
<accession>A0ABW6SRP5</accession>
<dbReference type="InterPro" id="IPR050482">
    <property type="entry name" value="Sensor_HK_TwoCompSys"/>
</dbReference>
<sequence>MSAFRRRDRRFSAEGIAVPCEDGPPGAGHAWKAFHGWELLYALVLAVTVALVFADDDLTAVTRAVALALLGCCTAGYLLLGRPAIGERGARDRRGLLYVGVMIATFVPATIITTSAAIGLFALCPQVFMLLRDRRAVAVLLALNIGPVGMFLAAYGTAAKLGFVCIVLIGVAFAGVLGSWISRIITESTERARLIEELSASRAEVARLSAERGALTERERLAREIHDTLAQGFTSIIMLIQAAESQPGAAPGSRHLALAVQTARENLAEARALVAALGPVPLDGSTLDEALRRLTTRLGEELGVQASFAVEGVSRALPANSEVVLVRAAQEALANVRKHAAASAVQVRLVYGAAEVTLVVRDDGRGLGPGPTSGYGLRAMRSRVEQEGGALNVTGSGTTPPKTGSMTDAVTGPARGPARRTATRSGTTLTVTLPDPAPAPIPEKESDVP</sequence>
<evidence type="ECO:0000313" key="8">
    <source>
        <dbReference type="Proteomes" id="UP001602013"/>
    </source>
</evidence>
<feature type="compositionally biased region" description="Low complexity" evidence="4">
    <location>
        <begin position="394"/>
        <end position="416"/>
    </location>
</feature>
<organism evidence="7 8">
    <name type="scientific">Microtetraspora malaysiensis</name>
    <dbReference type="NCBI Taxonomy" id="161358"/>
    <lineage>
        <taxon>Bacteria</taxon>
        <taxon>Bacillati</taxon>
        <taxon>Actinomycetota</taxon>
        <taxon>Actinomycetes</taxon>
        <taxon>Streptosporangiales</taxon>
        <taxon>Streptosporangiaceae</taxon>
        <taxon>Microtetraspora</taxon>
    </lineage>
</organism>
<dbReference type="InterPro" id="IPR036890">
    <property type="entry name" value="HATPase_C_sf"/>
</dbReference>
<evidence type="ECO:0000256" key="4">
    <source>
        <dbReference type="SAM" id="MobiDB-lite"/>
    </source>
</evidence>
<dbReference type="PANTHER" id="PTHR24421:SF62">
    <property type="entry name" value="SENSORY TRANSDUCTION HISTIDINE KINASE"/>
    <property type="match status" value="1"/>
</dbReference>
<evidence type="ECO:0000259" key="6">
    <source>
        <dbReference type="SMART" id="SM00387"/>
    </source>
</evidence>
<feature type="transmembrane region" description="Helical" evidence="5">
    <location>
        <begin position="161"/>
        <end position="181"/>
    </location>
</feature>
<dbReference type="RefSeq" id="WP_387411657.1">
    <property type="nucleotide sequence ID" value="NZ_JBIASD010000008.1"/>
</dbReference>
<evidence type="ECO:0000256" key="3">
    <source>
        <dbReference type="ARBA" id="ARBA00023012"/>
    </source>
</evidence>
<evidence type="ECO:0000256" key="5">
    <source>
        <dbReference type="SAM" id="Phobius"/>
    </source>
</evidence>
<dbReference type="GO" id="GO:0016301">
    <property type="term" value="F:kinase activity"/>
    <property type="evidence" value="ECO:0007669"/>
    <property type="project" value="UniProtKB-KW"/>
</dbReference>
<dbReference type="SUPFAM" id="SSF55874">
    <property type="entry name" value="ATPase domain of HSP90 chaperone/DNA topoisomerase II/histidine kinase"/>
    <property type="match status" value="1"/>
</dbReference>
<dbReference type="Proteomes" id="UP001602013">
    <property type="component" value="Unassembled WGS sequence"/>
</dbReference>
<feature type="compositionally biased region" description="Low complexity" evidence="4">
    <location>
        <begin position="423"/>
        <end position="434"/>
    </location>
</feature>
<dbReference type="SMART" id="SM00387">
    <property type="entry name" value="HATPase_c"/>
    <property type="match status" value="1"/>
</dbReference>
<dbReference type="InterPro" id="IPR003594">
    <property type="entry name" value="HATPase_dom"/>
</dbReference>
<dbReference type="CDD" id="cd16917">
    <property type="entry name" value="HATPase_UhpB-NarQ-NarX-like"/>
    <property type="match status" value="1"/>
</dbReference>
<dbReference type="Gene3D" id="1.20.5.1930">
    <property type="match status" value="1"/>
</dbReference>
<feature type="transmembrane region" description="Helical" evidence="5">
    <location>
        <begin position="96"/>
        <end position="123"/>
    </location>
</feature>
<dbReference type="EMBL" id="JBIASD010000008">
    <property type="protein sequence ID" value="MFF3666923.1"/>
    <property type="molecule type" value="Genomic_DNA"/>
</dbReference>
<keyword evidence="5" id="KW-0472">Membrane</keyword>
<evidence type="ECO:0000256" key="2">
    <source>
        <dbReference type="ARBA" id="ARBA00022777"/>
    </source>
</evidence>
<evidence type="ECO:0000313" key="7">
    <source>
        <dbReference type="EMBL" id="MFF3666923.1"/>
    </source>
</evidence>
<dbReference type="Pfam" id="PF02518">
    <property type="entry name" value="HATPase_c"/>
    <property type="match status" value="1"/>
</dbReference>
<keyword evidence="3" id="KW-0902">Two-component regulatory system</keyword>
<feature type="transmembrane region" description="Helical" evidence="5">
    <location>
        <begin position="60"/>
        <end position="80"/>
    </location>
</feature>
<keyword evidence="5" id="KW-1133">Transmembrane helix</keyword>
<keyword evidence="5" id="KW-0812">Transmembrane</keyword>
<keyword evidence="8" id="KW-1185">Reference proteome</keyword>
<feature type="region of interest" description="Disordered" evidence="4">
    <location>
        <begin position="390"/>
        <end position="449"/>
    </location>
</feature>
<dbReference type="Pfam" id="PF07730">
    <property type="entry name" value="HisKA_3"/>
    <property type="match status" value="1"/>
</dbReference>